<keyword evidence="5" id="KW-0456">Lyase</keyword>
<dbReference type="GeneID" id="25908601"/>
<dbReference type="GO" id="GO:0004332">
    <property type="term" value="F:fructose-bisphosphate aldolase activity"/>
    <property type="evidence" value="ECO:0007669"/>
    <property type="project" value="UniProtKB-EC"/>
</dbReference>
<dbReference type="RefSeq" id="XP_014153413.1">
    <property type="nucleotide sequence ID" value="XM_014297938.1"/>
</dbReference>
<dbReference type="EMBL" id="KQ242292">
    <property type="protein sequence ID" value="KNC79511.1"/>
    <property type="molecule type" value="Genomic_DNA"/>
</dbReference>
<evidence type="ECO:0000256" key="4">
    <source>
        <dbReference type="ARBA" id="ARBA00023152"/>
    </source>
</evidence>
<dbReference type="Proteomes" id="UP000054560">
    <property type="component" value="Unassembled WGS sequence"/>
</dbReference>
<comment type="pathway">
    <text evidence="1">Carbohydrate degradation; glycolysis; D-glyceraldehyde 3-phosphate and glycerone phosphate from D-glucose: step 4/4.</text>
</comment>
<keyword evidence="7" id="KW-1185">Reference proteome</keyword>
<reference evidence="6 7" key="1">
    <citation type="submission" date="2011-02" db="EMBL/GenBank/DDBJ databases">
        <title>The Genome Sequence of Sphaeroforma arctica JP610.</title>
        <authorList>
            <consortium name="The Broad Institute Genome Sequencing Platform"/>
            <person name="Russ C."/>
            <person name="Cuomo C."/>
            <person name="Young S.K."/>
            <person name="Zeng Q."/>
            <person name="Gargeya S."/>
            <person name="Alvarado L."/>
            <person name="Berlin A."/>
            <person name="Chapman S.B."/>
            <person name="Chen Z."/>
            <person name="Freedman E."/>
            <person name="Gellesch M."/>
            <person name="Goldberg J."/>
            <person name="Griggs A."/>
            <person name="Gujja S."/>
            <person name="Heilman E."/>
            <person name="Heiman D."/>
            <person name="Howarth C."/>
            <person name="Mehta T."/>
            <person name="Neiman D."/>
            <person name="Pearson M."/>
            <person name="Roberts A."/>
            <person name="Saif S."/>
            <person name="Shea T."/>
            <person name="Shenoy N."/>
            <person name="Sisk P."/>
            <person name="Stolte C."/>
            <person name="Sykes S."/>
            <person name="White J."/>
            <person name="Yandava C."/>
            <person name="Burger G."/>
            <person name="Gray M.W."/>
            <person name="Holland P.W.H."/>
            <person name="King N."/>
            <person name="Lang F.B.F."/>
            <person name="Roger A.J."/>
            <person name="Ruiz-Trillo I."/>
            <person name="Haas B."/>
            <person name="Nusbaum C."/>
            <person name="Birren B."/>
        </authorList>
    </citation>
    <scope>NUCLEOTIDE SEQUENCE [LARGE SCALE GENOMIC DNA]</scope>
    <source>
        <strain evidence="6 7">JP610</strain>
    </source>
</reference>
<proteinExistence type="inferred from homology"/>
<dbReference type="STRING" id="667725.A0A0L0FSE0"/>
<evidence type="ECO:0000256" key="1">
    <source>
        <dbReference type="ARBA" id="ARBA00004714"/>
    </source>
</evidence>
<gene>
    <name evidence="6" type="ORF">SARC_08097</name>
</gene>
<keyword evidence="4" id="KW-0324">Glycolysis</keyword>
<dbReference type="PANTHER" id="PTHR11627">
    <property type="entry name" value="FRUCTOSE-BISPHOSPHATE ALDOLASE"/>
    <property type="match status" value="1"/>
</dbReference>
<dbReference type="GO" id="GO:0006096">
    <property type="term" value="P:glycolytic process"/>
    <property type="evidence" value="ECO:0007669"/>
    <property type="project" value="UniProtKB-UniPathway"/>
</dbReference>
<organism evidence="6 7">
    <name type="scientific">Sphaeroforma arctica JP610</name>
    <dbReference type="NCBI Taxonomy" id="667725"/>
    <lineage>
        <taxon>Eukaryota</taxon>
        <taxon>Ichthyosporea</taxon>
        <taxon>Ichthyophonida</taxon>
        <taxon>Sphaeroforma</taxon>
    </lineage>
</organism>
<evidence type="ECO:0000313" key="6">
    <source>
        <dbReference type="EMBL" id="KNC79511.1"/>
    </source>
</evidence>
<comment type="similarity">
    <text evidence="2">Belongs to the class I fructose-bisphosphate aldolase family.</text>
</comment>
<protein>
    <recommendedName>
        <fullName evidence="3">fructose-bisphosphate aldolase</fullName>
        <ecNumber evidence="3">4.1.2.13</ecNumber>
    </recommendedName>
</protein>
<name>A0A0L0FSE0_9EUKA</name>
<dbReference type="eggNOG" id="KOG1557">
    <property type="taxonomic scope" value="Eukaryota"/>
</dbReference>
<dbReference type="Gene3D" id="3.20.20.70">
    <property type="entry name" value="Aldolase class I"/>
    <property type="match status" value="1"/>
</dbReference>
<sequence>MTNKRIHLDDPLSEVKPSFILPCNGGAHLTDCQKGTLEQIAVSLGTPGKGITACDESAGTMGARFEKVGVENTIENRRLYREMLLNQNELHQYVSGIRFV</sequence>
<dbReference type="UniPathway" id="UPA00109">
    <property type="reaction ID" value="UER00183"/>
</dbReference>
<dbReference type="AlphaFoldDB" id="A0A0L0FSE0"/>
<evidence type="ECO:0000256" key="5">
    <source>
        <dbReference type="ARBA" id="ARBA00023239"/>
    </source>
</evidence>
<dbReference type="OrthoDB" id="36455at2759"/>
<evidence type="ECO:0000256" key="3">
    <source>
        <dbReference type="ARBA" id="ARBA00013068"/>
    </source>
</evidence>
<dbReference type="InterPro" id="IPR013785">
    <property type="entry name" value="Aldolase_TIM"/>
</dbReference>
<evidence type="ECO:0000313" key="7">
    <source>
        <dbReference type="Proteomes" id="UP000054560"/>
    </source>
</evidence>
<dbReference type="SUPFAM" id="SSF51569">
    <property type="entry name" value="Aldolase"/>
    <property type="match status" value="1"/>
</dbReference>
<accession>A0A0L0FSE0</accession>
<evidence type="ECO:0000256" key="2">
    <source>
        <dbReference type="ARBA" id="ARBA00010387"/>
    </source>
</evidence>
<dbReference type="EC" id="4.1.2.13" evidence="3"/>
<dbReference type="InterPro" id="IPR000741">
    <property type="entry name" value="FBA_I"/>
</dbReference>
<dbReference type="Pfam" id="PF00274">
    <property type="entry name" value="Glycolytic"/>
    <property type="match status" value="1"/>
</dbReference>